<dbReference type="Proteomes" id="UP001599542">
    <property type="component" value="Unassembled WGS sequence"/>
</dbReference>
<protein>
    <submittedName>
        <fullName evidence="3">Methyltransferase domain-containing protein</fullName>
    </submittedName>
</protein>
<feature type="domain" description="Transcription regulator PadR N-terminal" evidence="1">
    <location>
        <begin position="10"/>
        <end position="76"/>
    </location>
</feature>
<dbReference type="GO" id="GO:0008168">
    <property type="term" value="F:methyltransferase activity"/>
    <property type="evidence" value="ECO:0007669"/>
    <property type="project" value="UniProtKB-KW"/>
</dbReference>
<organism evidence="3 4">
    <name type="scientific">Kitasatospora phosalacinea</name>
    <dbReference type="NCBI Taxonomy" id="2065"/>
    <lineage>
        <taxon>Bacteria</taxon>
        <taxon>Bacillati</taxon>
        <taxon>Actinomycetota</taxon>
        <taxon>Actinomycetes</taxon>
        <taxon>Kitasatosporales</taxon>
        <taxon>Streptomycetaceae</taxon>
        <taxon>Kitasatospora</taxon>
    </lineage>
</organism>
<feature type="domain" description="Methyltransferase type 11" evidence="2">
    <location>
        <begin position="131"/>
        <end position="227"/>
    </location>
</feature>
<dbReference type="SUPFAM" id="SSF46785">
    <property type="entry name" value="Winged helix' DNA-binding domain"/>
    <property type="match status" value="1"/>
</dbReference>
<dbReference type="PANTHER" id="PTHR43591">
    <property type="entry name" value="METHYLTRANSFERASE"/>
    <property type="match status" value="1"/>
</dbReference>
<dbReference type="PANTHER" id="PTHR43591:SF24">
    <property type="entry name" value="2-METHOXY-6-POLYPRENYL-1,4-BENZOQUINOL METHYLASE, MITOCHONDRIAL"/>
    <property type="match status" value="1"/>
</dbReference>
<dbReference type="Pfam" id="PF08241">
    <property type="entry name" value="Methyltransf_11"/>
    <property type="match status" value="1"/>
</dbReference>
<dbReference type="GO" id="GO:0032259">
    <property type="term" value="P:methylation"/>
    <property type="evidence" value="ECO:0007669"/>
    <property type="project" value="UniProtKB-KW"/>
</dbReference>
<dbReference type="InterPro" id="IPR036390">
    <property type="entry name" value="WH_DNA-bd_sf"/>
</dbReference>
<dbReference type="Pfam" id="PF03551">
    <property type="entry name" value="PadR"/>
    <property type="match status" value="1"/>
</dbReference>
<evidence type="ECO:0000313" key="4">
    <source>
        <dbReference type="Proteomes" id="UP001599542"/>
    </source>
</evidence>
<dbReference type="InterPro" id="IPR013216">
    <property type="entry name" value="Methyltransf_11"/>
</dbReference>
<dbReference type="RefSeq" id="WP_380318287.1">
    <property type="nucleotide sequence ID" value="NZ_JBHYPW010000006.1"/>
</dbReference>
<name>A0ABW6GRM6_9ACTN</name>
<keyword evidence="3" id="KW-0489">Methyltransferase</keyword>
<keyword evidence="3" id="KW-0808">Transferase</keyword>
<dbReference type="InterPro" id="IPR036388">
    <property type="entry name" value="WH-like_DNA-bd_sf"/>
</dbReference>
<proteinExistence type="predicted"/>
<dbReference type="EMBL" id="JBHYPX010000060">
    <property type="protein sequence ID" value="MFE1355425.1"/>
    <property type="molecule type" value="Genomic_DNA"/>
</dbReference>
<accession>A0ABW6GRM6</accession>
<reference evidence="3 4" key="1">
    <citation type="submission" date="2024-09" db="EMBL/GenBank/DDBJ databases">
        <title>The Natural Products Discovery Center: Release of the First 8490 Sequenced Strains for Exploring Actinobacteria Biosynthetic Diversity.</title>
        <authorList>
            <person name="Kalkreuter E."/>
            <person name="Kautsar S.A."/>
            <person name="Yang D."/>
            <person name="Bader C.D."/>
            <person name="Teijaro C.N."/>
            <person name="Fluegel L."/>
            <person name="Davis C.M."/>
            <person name="Simpson J.R."/>
            <person name="Lauterbach L."/>
            <person name="Steele A.D."/>
            <person name="Gui C."/>
            <person name="Meng S."/>
            <person name="Li G."/>
            <person name="Viehrig K."/>
            <person name="Ye F."/>
            <person name="Su P."/>
            <person name="Kiefer A.F."/>
            <person name="Nichols A."/>
            <person name="Cepeda A.J."/>
            <person name="Yan W."/>
            <person name="Fan B."/>
            <person name="Jiang Y."/>
            <person name="Adhikari A."/>
            <person name="Zheng C.-J."/>
            <person name="Schuster L."/>
            <person name="Cowan T.M."/>
            <person name="Smanski M.J."/>
            <person name="Chevrette M.G."/>
            <person name="De Carvalho L.P.S."/>
            <person name="Shen B."/>
        </authorList>
    </citation>
    <scope>NUCLEOTIDE SEQUENCE [LARGE SCALE GENOMIC DNA]</scope>
    <source>
        <strain evidence="3 4">NPDC058753</strain>
    </source>
</reference>
<dbReference type="Gene3D" id="1.10.10.10">
    <property type="entry name" value="Winged helix-like DNA-binding domain superfamily/Winged helix DNA-binding domain"/>
    <property type="match status" value="1"/>
</dbReference>
<evidence type="ECO:0000313" key="3">
    <source>
        <dbReference type="EMBL" id="MFE1355425.1"/>
    </source>
</evidence>
<dbReference type="Gene3D" id="3.40.50.150">
    <property type="entry name" value="Vaccinia Virus protein VP39"/>
    <property type="match status" value="1"/>
</dbReference>
<dbReference type="InterPro" id="IPR005149">
    <property type="entry name" value="Tscrpt_reg_PadR_N"/>
</dbReference>
<dbReference type="SUPFAM" id="SSF53335">
    <property type="entry name" value="S-adenosyl-L-methionine-dependent methyltransferases"/>
    <property type="match status" value="1"/>
</dbReference>
<keyword evidence="4" id="KW-1185">Reference proteome</keyword>
<comment type="caution">
    <text evidence="3">The sequence shown here is derived from an EMBL/GenBank/DDBJ whole genome shotgun (WGS) entry which is preliminary data.</text>
</comment>
<gene>
    <name evidence="3" type="ORF">ACFW6T_25885</name>
</gene>
<sequence>MRTNDAQMLVLSALADGPLHGYAVNTAIERMTGSRLGRGSLSGALARLRDKQLIEYLPGEGRRRPVRLTAEGRTVLGRELDALVDVAGQLFETVVPDRTAYQERLNATDQARVYQQVLLDALDARPGQHLLDWGCGTGAALPALARAATARGRVLGVDHDPQMVRRAAERAAGLPRTGVLRADVHRLPLADADIDRIRTDRLLQHLADPAAALAEARRVLRPGGRLVAAEPDWDTLAVDHPDPATARAYTRHLADRIVRNPLIGRQLPRLAAESGLTVRSVVPVTPLFRDVREADRVLGLQRNTERAVTAGYLTREQARDWLDHLACGPFLASVTVFVVTAERVGG</sequence>
<evidence type="ECO:0000259" key="1">
    <source>
        <dbReference type="Pfam" id="PF03551"/>
    </source>
</evidence>
<dbReference type="CDD" id="cd02440">
    <property type="entry name" value="AdoMet_MTases"/>
    <property type="match status" value="1"/>
</dbReference>
<dbReference type="InterPro" id="IPR029063">
    <property type="entry name" value="SAM-dependent_MTases_sf"/>
</dbReference>
<evidence type="ECO:0000259" key="2">
    <source>
        <dbReference type="Pfam" id="PF08241"/>
    </source>
</evidence>